<evidence type="ECO:0000313" key="2">
    <source>
        <dbReference type="EMBL" id="MBB6503685.1"/>
    </source>
</evidence>
<evidence type="ECO:0000313" key="3">
    <source>
        <dbReference type="Proteomes" id="UP000522313"/>
    </source>
</evidence>
<proteinExistence type="predicted"/>
<protein>
    <submittedName>
        <fullName evidence="2">Uncharacterized protein YecT (DUF1311 family)</fullName>
    </submittedName>
</protein>
<evidence type="ECO:0000259" key="1">
    <source>
        <dbReference type="Pfam" id="PF07007"/>
    </source>
</evidence>
<organism evidence="2 3">
    <name type="scientific">Sphingomonas endophytica</name>
    <dbReference type="NCBI Taxonomy" id="869719"/>
    <lineage>
        <taxon>Bacteria</taxon>
        <taxon>Pseudomonadati</taxon>
        <taxon>Pseudomonadota</taxon>
        <taxon>Alphaproteobacteria</taxon>
        <taxon>Sphingomonadales</taxon>
        <taxon>Sphingomonadaceae</taxon>
        <taxon>Sphingomonas</taxon>
    </lineage>
</organism>
<comment type="caution">
    <text evidence="2">The sequence shown here is derived from an EMBL/GenBank/DDBJ whole genome shotgun (WGS) entry which is preliminary data.</text>
</comment>
<sequence length="115" mass="12602">MLALALALAATTQLDQCLIEGEAARGVTPAMAACYVADYKRADAQLNATYNAAMKRIPVARRPALRASLRAWIRTRDAACPIDDRVGAGTIETLNHPACLTKQTTRRTSWLTRFR</sequence>
<accession>A0A7X0JAF3</accession>
<name>A0A7X0JAF3_9SPHN</name>
<dbReference type="RefSeq" id="WP_184504109.1">
    <property type="nucleotide sequence ID" value="NZ_JACHBT010000003.1"/>
</dbReference>
<dbReference type="InterPro" id="IPR009739">
    <property type="entry name" value="LprI-like_N"/>
</dbReference>
<gene>
    <name evidence="2" type="ORF">F4693_000640</name>
</gene>
<dbReference type="Proteomes" id="UP000522313">
    <property type="component" value="Unassembled WGS sequence"/>
</dbReference>
<dbReference type="PANTHER" id="PTHR39176">
    <property type="entry name" value="PERIPLASMIC PROTEIN-RELATED"/>
    <property type="match status" value="1"/>
</dbReference>
<dbReference type="Gene3D" id="1.20.1270.180">
    <property type="match status" value="1"/>
</dbReference>
<reference evidence="2 3" key="2">
    <citation type="submission" date="2020-08" db="EMBL/GenBank/DDBJ databases">
        <authorList>
            <person name="Partida-Martinez L."/>
            <person name="Huntemann M."/>
            <person name="Clum A."/>
            <person name="Wang J."/>
            <person name="Palaniappan K."/>
            <person name="Ritter S."/>
            <person name="Chen I.-M."/>
            <person name="Stamatis D."/>
            <person name="Reddy T."/>
            <person name="O'Malley R."/>
            <person name="Daum C."/>
            <person name="Shapiro N."/>
            <person name="Ivanova N."/>
            <person name="Kyrpides N."/>
            <person name="Woyke T."/>
        </authorList>
    </citation>
    <scope>NUCLEOTIDE SEQUENCE [LARGE SCALE GENOMIC DNA]</scope>
    <source>
        <strain evidence="2 3">AS3.13</strain>
    </source>
</reference>
<dbReference type="EMBL" id="JACHBT010000003">
    <property type="protein sequence ID" value="MBB6503685.1"/>
    <property type="molecule type" value="Genomic_DNA"/>
</dbReference>
<reference evidence="2 3" key="1">
    <citation type="submission" date="2020-08" db="EMBL/GenBank/DDBJ databases">
        <title>The Agave Microbiome: Exploring the role of microbial communities in plant adaptations to desert environments.</title>
        <authorList>
            <person name="Partida-Martinez L.P."/>
        </authorList>
    </citation>
    <scope>NUCLEOTIDE SEQUENCE [LARGE SCALE GENOMIC DNA]</scope>
    <source>
        <strain evidence="2 3">AS3.13</strain>
    </source>
</reference>
<feature type="domain" description="Lysozyme inhibitor LprI-like N-terminal" evidence="1">
    <location>
        <begin position="25"/>
        <end position="111"/>
    </location>
</feature>
<dbReference type="AlphaFoldDB" id="A0A7X0JAF3"/>
<dbReference type="PANTHER" id="PTHR39176:SF1">
    <property type="entry name" value="PERIPLASMIC PROTEIN"/>
    <property type="match status" value="1"/>
</dbReference>
<dbReference type="Pfam" id="PF07007">
    <property type="entry name" value="LprI"/>
    <property type="match status" value="1"/>
</dbReference>